<gene>
    <name evidence="5" type="ORF">COCVIDRAFT_76318</name>
</gene>
<dbReference type="InterPro" id="IPR038305">
    <property type="entry name" value="HeLo_sf"/>
</dbReference>
<evidence type="ECO:0000256" key="1">
    <source>
        <dbReference type="ARBA" id="ARBA00022737"/>
    </source>
</evidence>
<evidence type="ECO:0000313" key="5">
    <source>
        <dbReference type="EMBL" id="EUN33217.1"/>
    </source>
</evidence>
<dbReference type="Pfam" id="PF14479">
    <property type="entry name" value="HeLo"/>
    <property type="match status" value="1"/>
</dbReference>
<sequence>MEVAGLAIGTVALVGVFGDCVELLSYIGAAKSMDQDYAVLATRLDIQKVLLHQWANRMNLFDPKHYDKRLDDPEIGPLISQGLDCIRQLLQDGQKLEKRYGVRPARIHESIEPPTALSDRLMSQFSSMTRKLRSRRDVQSLQLYQAVRWIIKDKEQFEGLVQSLADLIADINAVIPPQSGDSTNIALQHEITNLSSVSELRAIKSALPNEDINITSEVETAIDQECAKLILNRLWFRLIDDRKDSISEAYSETFKWALEPTDPDSNWSDLGQWLRSGAGIYWISGKPGSGKSTLMKYLFENSKAPELLKIWAGSRKLTMANFFLWNVGSPEQNTLNGLARGLLYHVLEENQSLIPFVIPNMWQEAQSGIKDLKLPSSTELNRAFQQLGKASTRGAFAFFIDGIDEFKGSHREGISFIQKLATSAHIKILLSSRPIDTCVAAFCTRPQLRLHDLTKRDIEKYVNDTIRSYLDRNADSYLYEADVQELIVILQHKAEGVFLWVVLACRRLFDHFDAYDMAEEIQRTVDQLPLELEDLFRSIIEDIPQGVRQQASKLLRVCHIQGSIATYHPIPIFALAWADENGMVLDKLKEFTRYSSDEMNKKSVILEGRLRSRCRGLIEVHGDACKGHLVGAGKDYPYVNFMHRTVFEFLDNTDALEIECLKIDDTGFDPIAVLGCMYCYSLFL</sequence>
<dbReference type="EMBL" id="KI968691">
    <property type="protein sequence ID" value="EUN33217.1"/>
    <property type="molecule type" value="Genomic_DNA"/>
</dbReference>
<feature type="domain" description="Nephrocystin 3-like N-terminal" evidence="3">
    <location>
        <begin position="271"/>
        <end position="433"/>
    </location>
</feature>
<feature type="domain" description="DUF7791" evidence="4">
    <location>
        <begin position="544"/>
        <end position="658"/>
    </location>
</feature>
<dbReference type="Proteomes" id="UP000054337">
    <property type="component" value="Unassembled WGS sequence"/>
</dbReference>
<dbReference type="Pfam" id="PF24883">
    <property type="entry name" value="NPHP3_N"/>
    <property type="match status" value="1"/>
</dbReference>
<dbReference type="RefSeq" id="XP_014562809.1">
    <property type="nucleotide sequence ID" value="XM_014707323.1"/>
</dbReference>
<name>W7FBT8_BIPV3</name>
<dbReference type="InterPro" id="IPR027417">
    <property type="entry name" value="P-loop_NTPase"/>
</dbReference>
<protein>
    <recommendedName>
        <fullName evidence="7">Prion-inhibition and propagation HeLo domain-containing protein</fullName>
    </recommendedName>
</protein>
<dbReference type="SUPFAM" id="SSF52540">
    <property type="entry name" value="P-loop containing nucleoside triphosphate hydrolases"/>
    <property type="match status" value="1"/>
</dbReference>
<dbReference type="Gene3D" id="1.20.120.1020">
    <property type="entry name" value="Prion-inhibition and propagation, HeLo domain"/>
    <property type="match status" value="1"/>
</dbReference>
<dbReference type="PANTHER" id="PTHR10039:SF5">
    <property type="entry name" value="NACHT DOMAIN-CONTAINING PROTEIN"/>
    <property type="match status" value="1"/>
</dbReference>
<dbReference type="GeneID" id="26257836"/>
<evidence type="ECO:0000259" key="4">
    <source>
        <dbReference type="Pfam" id="PF25053"/>
    </source>
</evidence>
<evidence type="ECO:0000313" key="6">
    <source>
        <dbReference type="Proteomes" id="UP000054337"/>
    </source>
</evidence>
<dbReference type="PANTHER" id="PTHR10039">
    <property type="entry name" value="AMELOGENIN"/>
    <property type="match status" value="1"/>
</dbReference>
<evidence type="ECO:0008006" key="7">
    <source>
        <dbReference type="Google" id="ProtNLM"/>
    </source>
</evidence>
<dbReference type="InterPro" id="IPR029498">
    <property type="entry name" value="HeLo_dom"/>
</dbReference>
<dbReference type="AlphaFoldDB" id="W7FBT8"/>
<organism evidence="5 6">
    <name type="scientific">Bipolaris victoriae (strain FI3)</name>
    <name type="common">Victoria blight of oats agent</name>
    <name type="synonym">Cochliobolus victoriae</name>
    <dbReference type="NCBI Taxonomy" id="930091"/>
    <lineage>
        <taxon>Eukaryota</taxon>
        <taxon>Fungi</taxon>
        <taxon>Dikarya</taxon>
        <taxon>Ascomycota</taxon>
        <taxon>Pezizomycotina</taxon>
        <taxon>Dothideomycetes</taxon>
        <taxon>Pleosporomycetidae</taxon>
        <taxon>Pleosporales</taxon>
        <taxon>Pleosporineae</taxon>
        <taxon>Pleosporaceae</taxon>
        <taxon>Bipolaris</taxon>
    </lineage>
</organism>
<reference evidence="5 6" key="1">
    <citation type="journal article" date="2013" name="PLoS Genet.">
        <title>Comparative genome structure, secondary metabolite, and effector coding capacity across Cochliobolus pathogens.</title>
        <authorList>
            <person name="Condon B.J."/>
            <person name="Leng Y."/>
            <person name="Wu D."/>
            <person name="Bushley K.E."/>
            <person name="Ohm R.A."/>
            <person name="Otillar R."/>
            <person name="Martin J."/>
            <person name="Schackwitz W."/>
            <person name="Grimwood J."/>
            <person name="MohdZainudin N."/>
            <person name="Xue C."/>
            <person name="Wang R."/>
            <person name="Manning V.A."/>
            <person name="Dhillon B."/>
            <person name="Tu Z.J."/>
            <person name="Steffenson B.J."/>
            <person name="Salamov A."/>
            <person name="Sun H."/>
            <person name="Lowry S."/>
            <person name="LaButti K."/>
            <person name="Han J."/>
            <person name="Copeland A."/>
            <person name="Lindquist E."/>
            <person name="Barry K."/>
            <person name="Schmutz J."/>
            <person name="Baker S.E."/>
            <person name="Ciuffetti L.M."/>
            <person name="Grigoriev I.V."/>
            <person name="Zhong S."/>
            <person name="Turgeon B.G."/>
        </authorList>
    </citation>
    <scope>NUCLEOTIDE SEQUENCE [LARGE SCALE GENOMIC DNA]</scope>
    <source>
        <strain evidence="5 6">FI3</strain>
    </source>
</reference>
<dbReference type="Pfam" id="PF25053">
    <property type="entry name" value="DUF7791"/>
    <property type="match status" value="1"/>
</dbReference>
<feature type="domain" description="Prion-inhibition and propagation HeLo" evidence="2">
    <location>
        <begin position="5"/>
        <end position="202"/>
    </location>
</feature>
<keyword evidence="6" id="KW-1185">Reference proteome</keyword>
<feature type="non-terminal residue" evidence="5">
    <location>
        <position position="684"/>
    </location>
</feature>
<dbReference type="OrthoDB" id="443402at2759"/>
<proteinExistence type="predicted"/>
<dbReference type="InterPro" id="IPR056693">
    <property type="entry name" value="DUF7791"/>
</dbReference>
<keyword evidence="1" id="KW-0677">Repeat</keyword>
<evidence type="ECO:0000259" key="3">
    <source>
        <dbReference type="Pfam" id="PF24883"/>
    </source>
</evidence>
<accession>W7FBT8</accession>
<evidence type="ECO:0000259" key="2">
    <source>
        <dbReference type="Pfam" id="PF14479"/>
    </source>
</evidence>
<dbReference type="HOGENOM" id="CLU_002341_2_0_1"/>
<dbReference type="InterPro" id="IPR056884">
    <property type="entry name" value="NPHP3-like_N"/>
</dbReference>
<dbReference type="Gene3D" id="3.40.50.300">
    <property type="entry name" value="P-loop containing nucleotide triphosphate hydrolases"/>
    <property type="match status" value="1"/>
</dbReference>